<dbReference type="GO" id="GO:0006270">
    <property type="term" value="P:DNA replication initiation"/>
    <property type="evidence" value="ECO:0007669"/>
    <property type="project" value="TreeGrafter"/>
</dbReference>
<evidence type="ECO:0000256" key="4">
    <source>
        <dbReference type="ARBA" id="ARBA00022741"/>
    </source>
</evidence>
<dbReference type="PANTHER" id="PTHR12705">
    <property type="entry name" value="ORIGIN RECOGNITION COMPLEX SUBUNIT 5"/>
    <property type="match status" value="1"/>
</dbReference>
<dbReference type="PANTHER" id="PTHR12705:SF0">
    <property type="entry name" value="ORIGIN RECOGNITION COMPLEX SUBUNIT 5"/>
    <property type="match status" value="1"/>
</dbReference>
<evidence type="ECO:0000259" key="8">
    <source>
        <dbReference type="Pfam" id="PF13191"/>
    </source>
</evidence>
<feature type="domain" description="ORC5 lid" evidence="10">
    <location>
        <begin position="272"/>
        <end position="324"/>
    </location>
</feature>
<keyword evidence="6" id="KW-0539">Nucleus</keyword>
<dbReference type="InterPro" id="IPR047088">
    <property type="entry name" value="ORC5_C"/>
</dbReference>
<reference evidence="11 12" key="1">
    <citation type="journal article" date="2022" name="Nat. Plants">
        <title>Genomes of leafy and leafless Platanthera orchids illuminate the evolution of mycoheterotrophy.</title>
        <authorList>
            <person name="Li M.H."/>
            <person name="Liu K.W."/>
            <person name="Li Z."/>
            <person name="Lu H.C."/>
            <person name="Ye Q.L."/>
            <person name="Zhang D."/>
            <person name="Wang J.Y."/>
            <person name="Li Y.F."/>
            <person name="Zhong Z.M."/>
            <person name="Liu X."/>
            <person name="Yu X."/>
            <person name="Liu D.K."/>
            <person name="Tu X.D."/>
            <person name="Liu B."/>
            <person name="Hao Y."/>
            <person name="Liao X.Y."/>
            <person name="Jiang Y.T."/>
            <person name="Sun W.H."/>
            <person name="Chen J."/>
            <person name="Chen Y.Q."/>
            <person name="Ai Y."/>
            <person name="Zhai J.W."/>
            <person name="Wu S.S."/>
            <person name="Zhou Z."/>
            <person name="Hsiao Y.Y."/>
            <person name="Wu W.L."/>
            <person name="Chen Y.Y."/>
            <person name="Lin Y.F."/>
            <person name="Hsu J.L."/>
            <person name="Li C.Y."/>
            <person name="Wang Z.W."/>
            <person name="Zhao X."/>
            <person name="Zhong W.Y."/>
            <person name="Ma X.K."/>
            <person name="Ma L."/>
            <person name="Huang J."/>
            <person name="Chen G.Z."/>
            <person name="Huang M.Z."/>
            <person name="Huang L."/>
            <person name="Peng D.H."/>
            <person name="Luo Y.B."/>
            <person name="Zou S.Q."/>
            <person name="Chen S.P."/>
            <person name="Lan S."/>
            <person name="Tsai W.C."/>
            <person name="Van de Peer Y."/>
            <person name="Liu Z.J."/>
        </authorList>
    </citation>
    <scope>NUCLEOTIDE SEQUENCE [LARGE SCALE GENOMIC DNA]</scope>
    <source>
        <strain evidence="11">Lor287</strain>
    </source>
</reference>
<dbReference type="Gene3D" id="3.40.50.300">
    <property type="entry name" value="P-loop containing nucleotide triphosphate hydrolases"/>
    <property type="match status" value="1"/>
</dbReference>
<evidence type="ECO:0000313" key="12">
    <source>
        <dbReference type="Proteomes" id="UP001418222"/>
    </source>
</evidence>
<proteinExistence type="inferred from homology"/>
<keyword evidence="5" id="KW-0067">ATP-binding</keyword>
<keyword evidence="12" id="KW-1185">Reference proteome</keyword>
<dbReference type="InterPro" id="IPR048866">
    <property type="entry name" value="ORC5_lid"/>
</dbReference>
<dbReference type="Pfam" id="PF13191">
    <property type="entry name" value="AAA_16"/>
    <property type="match status" value="1"/>
</dbReference>
<evidence type="ECO:0000259" key="10">
    <source>
        <dbReference type="Pfam" id="PF21639"/>
    </source>
</evidence>
<dbReference type="SUPFAM" id="SSF52540">
    <property type="entry name" value="P-loop containing nucleoside triphosphate hydrolases"/>
    <property type="match status" value="1"/>
</dbReference>
<evidence type="ECO:0000256" key="3">
    <source>
        <dbReference type="ARBA" id="ARBA00022705"/>
    </source>
</evidence>
<dbReference type="FunFam" id="3.40.50.300:FF:002310">
    <property type="entry name" value="Origin of replication complex subunit 5"/>
    <property type="match status" value="1"/>
</dbReference>
<dbReference type="InterPro" id="IPR020796">
    <property type="entry name" value="ORC5"/>
</dbReference>
<comment type="subcellular location">
    <subcellularLocation>
        <location evidence="1">Nucleus</location>
    </subcellularLocation>
</comment>
<dbReference type="AlphaFoldDB" id="A0AAP0GBI1"/>
<comment type="similarity">
    <text evidence="2">Belongs to the ORC5 family.</text>
</comment>
<protein>
    <recommendedName>
        <fullName evidence="13">Origin recognition complex subunit 5</fullName>
    </recommendedName>
</protein>
<dbReference type="Proteomes" id="UP001418222">
    <property type="component" value="Unassembled WGS sequence"/>
</dbReference>
<accession>A0AAP0GBI1</accession>
<keyword evidence="4" id="KW-0547">Nucleotide-binding</keyword>
<dbReference type="GO" id="GO:0005664">
    <property type="term" value="C:nuclear origin of replication recognition complex"/>
    <property type="evidence" value="ECO:0007669"/>
    <property type="project" value="TreeGrafter"/>
</dbReference>
<evidence type="ECO:0000256" key="5">
    <source>
        <dbReference type="ARBA" id="ARBA00022840"/>
    </source>
</evidence>
<dbReference type="EMBL" id="JBBWWQ010000004">
    <property type="protein sequence ID" value="KAK8949591.1"/>
    <property type="molecule type" value="Genomic_DNA"/>
</dbReference>
<evidence type="ECO:0000256" key="2">
    <source>
        <dbReference type="ARBA" id="ARBA00006269"/>
    </source>
</evidence>
<evidence type="ECO:0000256" key="7">
    <source>
        <dbReference type="SAM" id="MobiDB-lite"/>
    </source>
</evidence>
<evidence type="ECO:0000313" key="11">
    <source>
        <dbReference type="EMBL" id="KAK8949591.1"/>
    </source>
</evidence>
<gene>
    <name evidence="11" type="ORF">KSP39_PZI005601</name>
</gene>
<comment type="caution">
    <text evidence="11">The sequence shown here is derived from an EMBL/GenBank/DDBJ whole genome shotgun (WGS) entry which is preliminary data.</text>
</comment>
<dbReference type="Pfam" id="PF14630">
    <property type="entry name" value="ORC5_C"/>
    <property type="match status" value="1"/>
</dbReference>
<dbReference type="InterPro" id="IPR041664">
    <property type="entry name" value="AAA_16"/>
</dbReference>
<sequence>MAKEEGIPLSPGRKTRSSSFSLSSSLPQNHRTFFSHTHLELLHGHCHSEESISLDTLTSSLPGRKPQIHEILRLIGPLNSPMLPLLLYGGPSTGKTISVLQTFRYLNRPFVYAGCRTCYCPRILFNSVLRQLLIHEKNAGKGSSGARRCEKPSEFIDLLRISLIQVVNALRERNLKLGSEESDRGNMIYLIFDNVELLRLWDKSSTIVPLLLRLSEILKIPELGIIYISSSSPDAYYLCTGSIEPIPVYFPDYSLEDLHGIFMRNQSNPNLYSSFLSVVLKPFYRVTRRVDELSVAFHPLFEKYCDPLSDQCLVLDEAMKRRLFDNLQPHLASSLNDVFWVPSWASHQLKQEGEHRQKRFWKSIRKEASNELDFHMSMSVKYLLLSAFIAARNPATLDASLFDSSGGSNNPKRKRNLQTSLDKKDNMAEEILLKGPGSFPLERLLAIFQCITSVAESMVEDDHFENDFAIENENFRLTSDVLLQLSALCNANFLCKSGSCPLEGSTRYRCTIDEEMAVKVARSINFPLSSYLYRR</sequence>
<evidence type="ECO:0000259" key="9">
    <source>
        <dbReference type="Pfam" id="PF14630"/>
    </source>
</evidence>
<name>A0AAP0GBI1_9ASPA</name>
<dbReference type="InterPro" id="IPR027417">
    <property type="entry name" value="P-loop_NTPase"/>
</dbReference>
<dbReference type="Pfam" id="PF21639">
    <property type="entry name" value="ORC5_lid"/>
    <property type="match status" value="1"/>
</dbReference>
<keyword evidence="3" id="KW-0235">DNA replication</keyword>
<feature type="domain" description="Origin recognition complex subunit 5 C-terminal" evidence="9">
    <location>
        <begin position="376"/>
        <end position="532"/>
    </location>
</feature>
<evidence type="ECO:0000256" key="6">
    <source>
        <dbReference type="ARBA" id="ARBA00023242"/>
    </source>
</evidence>
<dbReference type="GO" id="GO:0003688">
    <property type="term" value="F:DNA replication origin binding"/>
    <property type="evidence" value="ECO:0007669"/>
    <property type="project" value="TreeGrafter"/>
</dbReference>
<evidence type="ECO:0008006" key="13">
    <source>
        <dbReference type="Google" id="ProtNLM"/>
    </source>
</evidence>
<evidence type="ECO:0000256" key="1">
    <source>
        <dbReference type="ARBA" id="ARBA00004123"/>
    </source>
</evidence>
<feature type="domain" description="Orc1-like AAA ATPase" evidence="8">
    <location>
        <begin position="61"/>
        <end position="216"/>
    </location>
</feature>
<feature type="region of interest" description="Disordered" evidence="7">
    <location>
        <begin position="1"/>
        <end position="23"/>
    </location>
</feature>
<organism evidence="11 12">
    <name type="scientific">Platanthera zijinensis</name>
    <dbReference type="NCBI Taxonomy" id="2320716"/>
    <lineage>
        <taxon>Eukaryota</taxon>
        <taxon>Viridiplantae</taxon>
        <taxon>Streptophyta</taxon>
        <taxon>Embryophyta</taxon>
        <taxon>Tracheophyta</taxon>
        <taxon>Spermatophyta</taxon>
        <taxon>Magnoliopsida</taxon>
        <taxon>Liliopsida</taxon>
        <taxon>Asparagales</taxon>
        <taxon>Orchidaceae</taxon>
        <taxon>Orchidoideae</taxon>
        <taxon>Orchideae</taxon>
        <taxon>Orchidinae</taxon>
        <taxon>Platanthera</taxon>
    </lineage>
</organism>